<evidence type="ECO:0008006" key="4">
    <source>
        <dbReference type="Google" id="ProtNLM"/>
    </source>
</evidence>
<protein>
    <recommendedName>
        <fullName evidence="4">Ada DNA repair metal-binding domain-containing protein</fullName>
    </recommendedName>
</protein>
<accession>A0A1F6Y5T7</accession>
<feature type="transmembrane region" description="Helical" evidence="1">
    <location>
        <begin position="20"/>
        <end position="39"/>
    </location>
</feature>
<name>A0A1F6Y5T7_9BACT</name>
<proteinExistence type="predicted"/>
<reference evidence="2 3" key="1">
    <citation type="journal article" date="2016" name="Nat. Commun.">
        <title>Thousands of microbial genomes shed light on interconnected biogeochemical processes in an aquifer system.</title>
        <authorList>
            <person name="Anantharaman K."/>
            <person name="Brown C.T."/>
            <person name="Hug L.A."/>
            <person name="Sharon I."/>
            <person name="Castelle C.J."/>
            <person name="Probst A.J."/>
            <person name="Thomas B.C."/>
            <person name="Singh A."/>
            <person name="Wilkins M.J."/>
            <person name="Karaoz U."/>
            <person name="Brodie E.L."/>
            <person name="Williams K.H."/>
            <person name="Hubbard S.S."/>
            <person name="Banfield J.F."/>
        </authorList>
    </citation>
    <scope>NUCLEOTIDE SEQUENCE [LARGE SCALE GENOMIC DNA]</scope>
</reference>
<organism evidence="2 3">
    <name type="scientific">Candidatus Nomurabacteria bacterium RIFCSPLOWO2_12_FULL_44_11</name>
    <dbReference type="NCBI Taxonomy" id="1801796"/>
    <lineage>
        <taxon>Bacteria</taxon>
        <taxon>Candidatus Nomuraibacteriota</taxon>
    </lineage>
</organism>
<dbReference type="AlphaFoldDB" id="A0A1F6Y5T7"/>
<evidence type="ECO:0000313" key="2">
    <source>
        <dbReference type="EMBL" id="OGJ01712.1"/>
    </source>
</evidence>
<dbReference type="InterPro" id="IPR035451">
    <property type="entry name" value="Ada-like_dom_sf"/>
</dbReference>
<dbReference type="Proteomes" id="UP000178645">
    <property type="component" value="Unassembled WGS sequence"/>
</dbReference>
<dbReference type="EMBL" id="MFVU01000020">
    <property type="protein sequence ID" value="OGJ01712.1"/>
    <property type="molecule type" value="Genomic_DNA"/>
</dbReference>
<comment type="caution">
    <text evidence="2">The sequence shown here is derived from an EMBL/GenBank/DDBJ whole genome shotgun (WGS) entry which is preliminary data.</text>
</comment>
<gene>
    <name evidence="2" type="ORF">A3G53_00230</name>
</gene>
<keyword evidence="1" id="KW-0812">Transmembrane</keyword>
<keyword evidence="1" id="KW-1133">Transmembrane helix</keyword>
<keyword evidence="1" id="KW-0472">Membrane</keyword>
<dbReference type="Gene3D" id="3.40.10.10">
    <property type="entry name" value="DNA Methylphosphotriester Repair Domain"/>
    <property type="match status" value="1"/>
</dbReference>
<dbReference type="SUPFAM" id="SSF57884">
    <property type="entry name" value="Ada DNA repair protein, N-terminal domain (N-Ada 10)"/>
    <property type="match status" value="1"/>
</dbReference>
<sequence length="130" mass="14032">MQKIKPKITNWIESETGKDILVILIVILVGLGSFELGRLSKGVNSGGLKVEYPEGEQAQNQAASGISAFEYAKTQVVPNNAQKAFFASSRGSKYYPVGCAGGKSIKQENRVYFSTKTDAERAGYELSSSC</sequence>
<evidence type="ECO:0000313" key="3">
    <source>
        <dbReference type="Proteomes" id="UP000178645"/>
    </source>
</evidence>
<evidence type="ECO:0000256" key="1">
    <source>
        <dbReference type="SAM" id="Phobius"/>
    </source>
</evidence>